<evidence type="ECO:0000256" key="1">
    <source>
        <dbReference type="ARBA" id="ARBA00004651"/>
    </source>
</evidence>
<gene>
    <name evidence="9" type="ORF">CHIRRI_LOCUS9473</name>
</gene>
<dbReference type="Gene3D" id="1.10.287.70">
    <property type="match status" value="2"/>
</dbReference>
<reference evidence="9" key="2">
    <citation type="submission" date="2022-10" db="EMBL/GenBank/DDBJ databases">
        <authorList>
            <consortium name="ENA_rothamsted_submissions"/>
            <consortium name="culmorum"/>
            <person name="King R."/>
        </authorList>
    </citation>
    <scope>NUCLEOTIDE SEQUENCE</scope>
</reference>
<feature type="transmembrane region" description="Helical" evidence="8">
    <location>
        <begin position="716"/>
        <end position="740"/>
    </location>
</feature>
<evidence type="ECO:0000256" key="2">
    <source>
        <dbReference type="ARBA" id="ARBA00022475"/>
    </source>
</evidence>
<keyword evidence="10" id="KW-1185">Reference proteome</keyword>
<evidence type="ECO:0000256" key="6">
    <source>
        <dbReference type="ARBA" id="ARBA00023170"/>
    </source>
</evidence>
<sequence>MNNILSNINSQNFPIEQISIKNAKNWSCNISQSALIIIDNFDDLCTFNNQTNLNNRFPKQLKFLVYVDEFQTDNFINMNLPQKLSYFYGNIAFFQYLMIKTIYQTISLFTIKWFLPHNCNKPFAIQENYFDLITRRWKWDTDLMDINYHNFYGCTLQVGLLSNFRDFGYKDKFDRKIKGSLVSLYKIIGEKGNFKPNYLILDPDTNSTFILDKYSRNLLDVFIDIKSVAVTSHHVTTTFNQIEIIFMITPSQKYTNFEKMVMPFDRITWIFLAVTFLIAFFVIFFVNRLSFRYQVMIYGEGVKMPALNIVRTFFGIGQARLPFSNFPRIILIFFVYFCLVIRTAYQGVSYYMLTNDIRRPAITQIKDLFENNYTVCTINSAVFTTALKRMVENGSKISSENFPIEQISIKNPKNWSYKINQSALIIVKRFNELYTFNHRTILNNRFPKLLKFLVYVDDFLTENAVYLDLQQKLSSYHGDIACFEYIMVRNNYQTVSLLTIDWYTPESCNNPIASRINLFDLLSRTWTLKIDSMTKKFHNFHECTLLVGSFYKYLKYAFKDKIDGKIKGSLVSLFKILGEKSNFIPSYQLLDEDSSSNLKKDSKFRLNVFIEIKSVGVTTHHVTTTFSQIDMIFMITPSQKYTNFEKMVMPFDCLTWIFLFTTFFAAFFVIFFVNRLSMKYQVILYGEGVKMPAFNIVGTFFGIGQTRLPMSNFPRMILIFFVYFCLVIRTAYQGVSYYMLTNDLRRPVITQIKDLLENNYTIYTISPKEFVVPLRQMIENGTK</sequence>
<evidence type="ECO:0000256" key="4">
    <source>
        <dbReference type="ARBA" id="ARBA00022989"/>
    </source>
</evidence>
<protein>
    <recommendedName>
        <fullName evidence="11">Ionotropic receptor</fullName>
    </recommendedName>
</protein>
<dbReference type="InterPro" id="IPR052192">
    <property type="entry name" value="Insect_Ionotropic_Sensory_Rcpt"/>
</dbReference>
<keyword evidence="3 8" id="KW-0812">Transmembrane</keyword>
<keyword evidence="4 8" id="KW-1133">Transmembrane helix</keyword>
<accession>A0A9N9S1S8</accession>
<feature type="transmembrane region" description="Helical" evidence="8">
    <location>
        <begin position="682"/>
        <end position="704"/>
    </location>
</feature>
<evidence type="ECO:0000313" key="9">
    <source>
        <dbReference type="EMBL" id="CAG9806618.1"/>
    </source>
</evidence>
<dbReference type="EMBL" id="OU895879">
    <property type="protein sequence ID" value="CAG9806618.1"/>
    <property type="molecule type" value="Genomic_DNA"/>
</dbReference>
<evidence type="ECO:0000256" key="3">
    <source>
        <dbReference type="ARBA" id="ARBA00022692"/>
    </source>
</evidence>
<dbReference type="Proteomes" id="UP001153620">
    <property type="component" value="Chromosome 3"/>
</dbReference>
<organism evidence="9 10">
    <name type="scientific">Chironomus riparius</name>
    <dbReference type="NCBI Taxonomy" id="315576"/>
    <lineage>
        <taxon>Eukaryota</taxon>
        <taxon>Metazoa</taxon>
        <taxon>Ecdysozoa</taxon>
        <taxon>Arthropoda</taxon>
        <taxon>Hexapoda</taxon>
        <taxon>Insecta</taxon>
        <taxon>Pterygota</taxon>
        <taxon>Neoptera</taxon>
        <taxon>Endopterygota</taxon>
        <taxon>Diptera</taxon>
        <taxon>Nematocera</taxon>
        <taxon>Chironomoidea</taxon>
        <taxon>Chironomidae</taxon>
        <taxon>Chironominae</taxon>
        <taxon>Chironomus</taxon>
    </lineage>
</organism>
<evidence type="ECO:0000256" key="7">
    <source>
        <dbReference type="ARBA" id="ARBA00023180"/>
    </source>
</evidence>
<dbReference type="PANTHER" id="PTHR42643">
    <property type="entry name" value="IONOTROPIC RECEPTOR 20A-RELATED"/>
    <property type="match status" value="1"/>
</dbReference>
<feature type="transmembrane region" description="Helical" evidence="8">
    <location>
        <begin position="267"/>
        <end position="286"/>
    </location>
</feature>
<keyword evidence="2" id="KW-1003">Cell membrane</keyword>
<evidence type="ECO:0000256" key="5">
    <source>
        <dbReference type="ARBA" id="ARBA00023136"/>
    </source>
</evidence>
<keyword evidence="6" id="KW-0675">Receptor</keyword>
<feature type="transmembrane region" description="Helical" evidence="8">
    <location>
        <begin position="329"/>
        <end position="353"/>
    </location>
</feature>
<reference evidence="9" key="1">
    <citation type="submission" date="2022-01" db="EMBL/GenBank/DDBJ databases">
        <authorList>
            <person name="King R."/>
        </authorList>
    </citation>
    <scope>NUCLEOTIDE SEQUENCE</scope>
</reference>
<proteinExistence type="predicted"/>
<evidence type="ECO:0000313" key="10">
    <source>
        <dbReference type="Proteomes" id="UP001153620"/>
    </source>
</evidence>
<comment type="subcellular location">
    <subcellularLocation>
        <location evidence="1">Cell membrane</location>
        <topology evidence="1">Multi-pass membrane protein</topology>
    </subcellularLocation>
</comment>
<dbReference type="AlphaFoldDB" id="A0A9N9S1S8"/>
<evidence type="ECO:0008006" key="11">
    <source>
        <dbReference type="Google" id="ProtNLM"/>
    </source>
</evidence>
<dbReference type="PANTHER" id="PTHR42643:SF30">
    <property type="entry name" value="IONOTROPIC RECEPTOR 40A-RELATED"/>
    <property type="match status" value="1"/>
</dbReference>
<keyword evidence="5 8" id="KW-0472">Membrane</keyword>
<dbReference type="OrthoDB" id="8050636at2759"/>
<dbReference type="GO" id="GO:0005886">
    <property type="term" value="C:plasma membrane"/>
    <property type="evidence" value="ECO:0007669"/>
    <property type="project" value="UniProtKB-SubCell"/>
</dbReference>
<evidence type="ECO:0000256" key="8">
    <source>
        <dbReference type="SAM" id="Phobius"/>
    </source>
</evidence>
<feature type="transmembrane region" description="Helical" evidence="8">
    <location>
        <begin position="654"/>
        <end position="673"/>
    </location>
</feature>
<keyword evidence="7" id="KW-0325">Glycoprotein</keyword>
<name>A0A9N9S1S8_9DIPT</name>